<dbReference type="InterPro" id="IPR000086">
    <property type="entry name" value="NUDIX_hydrolase_dom"/>
</dbReference>
<dbReference type="PROSITE" id="PS00893">
    <property type="entry name" value="NUDIX_BOX"/>
    <property type="match status" value="1"/>
</dbReference>
<protein>
    <submittedName>
        <fullName evidence="3">NUDIX hydrolase</fullName>
    </submittedName>
</protein>
<reference evidence="3 4" key="1">
    <citation type="submission" date="2018-03" db="EMBL/GenBank/DDBJ databases">
        <title>Draft genome of Deinococcus sp. OD32.</title>
        <authorList>
            <person name="Wang X.-P."/>
            <person name="Du Z.-J."/>
        </authorList>
    </citation>
    <scope>NUCLEOTIDE SEQUENCE [LARGE SCALE GENOMIC DNA]</scope>
    <source>
        <strain evidence="3 4">OD32</strain>
    </source>
</reference>
<dbReference type="CDD" id="cd24154">
    <property type="entry name" value="NUDIX_DR0079"/>
    <property type="match status" value="1"/>
</dbReference>
<dbReference type="PANTHER" id="PTHR10885">
    <property type="entry name" value="ISOPENTENYL-DIPHOSPHATE DELTA-ISOMERASE"/>
    <property type="match status" value="1"/>
</dbReference>
<dbReference type="InterPro" id="IPR015797">
    <property type="entry name" value="NUDIX_hydrolase-like_dom_sf"/>
</dbReference>
<comment type="caution">
    <text evidence="3">The sequence shown here is derived from an EMBL/GenBank/DDBJ whole genome shotgun (WGS) entry which is preliminary data.</text>
</comment>
<dbReference type="Proteomes" id="UP000240317">
    <property type="component" value="Unassembled WGS sequence"/>
</dbReference>
<keyword evidence="4" id="KW-1185">Reference proteome</keyword>
<dbReference type="SUPFAM" id="SSF55811">
    <property type="entry name" value="Nudix"/>
    <property type="match status" value="1"/>
</dbReference>
<evidence type="ECO:0000256" key="1">
    <source>
        <dbReference type="ARBA" id="ARBA00022801"/>
    </source>
</evidence>
<dbReference type="Pfam" id="PF00293">
    <property type="entry name" value="NUDIX"/>
    <property type="match status" value="1"/>
</dbReference>
<gene>
    <name evidence="3" type="ORF">C8263_10675</name>
</gene>
<feature type="domain" description="Nudix hydrolase" evidence="2">
    <location>
        <begin position="32"/>
        <end position="162"/>
    </location>
</feature>
<dbReference type="Gene3D" id="3.90.79.10">
    <property type="entry name" value="Nucleoside Triphosphate Pyrophosphohydrolase"/>
    <property type="match status" value="1"/>
</dbReference>
<dbReference type="EMBL" id="PYSV01000009">
    <property type="protein sequence ID" value="PTA67914.1"/>
    <property type="molecule type" value="Genomic_DNA"/>
</dbReference>
<proteinExistence type="predicted"/>
<accession>A0A2T3W7Z3</accession>
<dbReference type="OrthoDB" id="67499at2"/>
<keyword evidence="1 3" id="KW-0378">Hydrolase</keyword>
<evidence type="ECO:0000259" key="2">
    <source>
        <dbReference type="PROSITE" id="PS51462"/>
    </source>
</evidence>
<organism evidence="3 4">
    <name type="scientific">Deinococcus arcticus</name>
    <dbReference type="NCBI Taxonomy" id="2136176"/>
    <lineage>
        <taxon>Bacteria</taxon>
        <taxon>Thermotogati</taxon>
        <taxon>Deinococcota</taxon>
        <taxon>Deinococci</taxon>
        <taxon>Deinococcales</taxon>
        <taxon>Deinococcaceae</taxon>
        <taxon>Deinococcus</taxon>
    </lineage>
</organism>
<dbReference type="AlphaFoldDB" id="A0A2T3W7Z3"/>
<dbReference type="GO" id="GO:0016787">
    <property type="term" value="F:hydrolase activity"/>
    <property type="evidence" value="ECO:0007669"/>
    <property type="project" value="UniProtKB-KW"/>
</dbReference>
<name>A0A2T3W7Z3_9DEIO</name>
<dbReference type="PANTHER" id="PTHR10885:SF0">
    <property type="entry name" value="ISOPENTENYL-DIPHOSPHATE DELTA-ISOMERASE"/>
    <property type="match status" value="1"/>
</dbReference>
<dbReference type="PROSITE" id="PS51462">
    <property type="entry name" value="NUDIX"/>
    <property type="match status" value="1"/>
</dbReference>
<dbReference type="InterPro" id="IPR020084">
    <property type="entry name" value="NUDIX_hydrolase_CS"/>
</dbReference>
<sequence>MTTTPTEWLDLVNERDEVVGTVTRGDAWARRLPVRVVNAFVVNGAGQLWIPRRTPSKRVFPRCLDMSVGGHVERGESYEAAFRRETQEELNLDLDTVPWREVAAFSPFDTPLSAFMRVYEIRSDVAPAFNPDDFSGAEWLTPAEVLARIAAGDPAKGDLAELIRRCYGTGHG</sequence>
<dbReference type="RefSeq" id="WP_107138111.1">
    <property type="nucleotide sequence ID" value="NZ_PYSV01000009.1"/>
</dbReference>
<evidence type="ECO:0000313" key="3">
    <source>
        <dbReference type="EMBL" id="PTA67914.1"/>
    </source>
</evidence>
<evidence type="ECO:0000313" key="4">
    <source>
        <dbReference type="Proteomes" id="UP000240317"/>
    </source>
</evidence>